<dbReference type="EMBL" id="FLQV01000656">
    <property type="protein sequence ID" value="SBS97087.1"/>
    <property type="molecule type" value="Genomic_DNA"/>
</dbReference>
<dbReference type="Gene3D" id="2.60.40.790">
    <property type="match status" value="1"/>
</dbReference>
<feature type="domain" description="CS" evidence="2">
    <location>
        <begin position="122"/>
        <end position="267"/>
    </location>
</feature>
<evidence type="ECO:0000313" key="4">
    <source>
        <dbReference type="EMBL" id="SBS97087.1"/>
    </source>
</evidence>
<gene>
    <name evidence="4" type="ORF">POVCU1_035650</name>
    <name evidence="3" type="ORF">POVCU2_0094030</name>
</gene>
<feature type="region of interest" description="Disordered" evidence="1">
    <location>
        <begin position="49"/>
        <end position="106"/>
    </location>
</feature>
<sequence>MSSTINYSRFDKIDVSSSDDEGKNRKPQITTLNSKDKVVIGPSGLTILKNSSDQNENLSGNINKNKNNSNDARKNNSESNQLSNTNETYTLNRKDNSIPSDGNKNALENEKNLKSMILNGGVVPYRYIWNQSPHDISSYIVLPLHCKAKSLVVNIFEDKLVVKRKKNYTLQNNENGEGKGNNSNYDTLINKNFPFKIQMDEDTQLWEIKNIKINWNNLFHLSNKVNNQNAIFDFGENIENKEETFLYISLKKKNEIENSYIWWASLFKNEEQINLSNLPSRISKNRQNNGNTSFKNVWEEAHEIFKKNISKKGLPVPIDP</sequence>
<evidence type="ECO:0000313" key="5">
    <source>
        <dbReference type="Proteomes" id="UP000078546"/>
    </source>
</evidence>
<evidence type="ECO:0000259" key="2">
    <source>
        <dbReference type="PROSITE" id="PS51203"/>
    </source>
</evidence>
<dbReference type="InterPro" id="IPR008978">
    <property type="entry name" value="HSP20-like_chaperone"/>
</dbReference>
<dbReference type="AlphaFoldDB" id="A0A1A8WTM8"/>
<evidence type="ECO:0000313" key="6">
    <source>
        <dbReference type="Proteomes" id="UP000078560"/>
    </source>
</evidence>
<dbReference type="InterPro" id="IPR007052">
    <property type="entry name" value="CS_dom"/>
</dbReference>
<name>A0A1A8WTM8_PLAOA</name>
<protein>
    <recommendedName>
        <fullName evidence="2">CS domain-containing protein</fullName>
    </recommendedName>
</protein>
<dbReference type="SUPFAM" id="SSF49764">
    <property type="entry name" value="HSP20-like chaperones"/>
    <property type="match status" value="1"/>
</dbReference>
<accession>A0A1A8WTM8</accession>
<evidence type="ECO:0000256" key="1">
    <source>
        <dbReference type="SAM" id="MobiDB-lite"/>
    </source>
</evidence>
<dbReference type="EMBL" id="FLQU01001968">
    <property type="protein sequence ID" value="SBS95208.1"/>
    <property type="molecule type" value="Genomic_DNA"/>
</dbReference>
<proteinExistence type="predicted"/>
<organism evidence="3 6">
    <name type="scientific">Plasmodium ovale curtisi</name>
    <dbReference type="NCBI Taxonomy" id="864141"/>
    <lineage>
        <taxon>Eukaryota</taxon>
        <taxon>Sar</taxon>
        <taxon>Alveolata</taxon>
        <taxon>Apicomplexa</taxon>
        <taxon>Aconoidasida</taxon>
        <taxon>Haemosporida</taxon>
        <taxon>Plasmodiidae</taxon>
        <taxon>Plasmodium</taxon>
        <taxon>Plasmodium (Plasmodium)</taxon>
    </lineage>
</organism>
<feature type="compositionally biased region" description="Low complexity" evidence="1">
    <location>
        <begin position="55"/>
        <end position="70"/>
    </location>
</feature>
<reference evidence="3" key="2">
    <citation type="submission" date="2016-05" db="EMBL/GenBank/DDBJ databases">
        <authorList>
            <person name="Lavstsen T."/>
            <person name="Jespersen J.S."/>
        </authorList>
    </citation>
    <scope>NUCLEOTIDE SEQUENCE [LARGE SCALE GENOMIC DNA]</scope>
</reference>
<feature type="compositionally biased region" description="Polar residues" evidence="1">
    <location>
        <begin position="78"/>
        <end position="102"/>
    </location>
</feature>
<dbReference type="Proteomes" id="UP000078560">
    <property type="component" value="Unassembled WGS sequence"/>
</dbReference>
<evidence type="ECO:0000313" key="3">
    <source>
        <dbReference type="EMBL" id="SBS95208.1"/>
    </source>
</evidence>
<dbReference type="PROSITE" id="PS51203">
    <property type="entry name" value="CS"/>
    <property type="match status" value="1"/>
</dbReference>
<reference evidence="5 6" key="1">
    <citation type="submission" date="2016-05" db="EMBL/GenBank/DDBJ databases">
        <authorList>
            <person name="Naeem Raeece"/>
        </authorList>
    </citation>
    <scope>NUCLEOTIDE SEQUENCE [LARGE SCALE GENOMIC DNA]</scope>
</reference>
<dbReference type="Proteomes" id="UP000078546">
    <property type="component" value="Unassembled WGS sequence"/>
</dbReference>